<dbReference type="OrthoDB" id="116480at2"/>
<feature type="transmembrane region" description="Helical" evidence="1">
    <location>
        <begin position="150"/>
        <end position="171"/>
    </location>
</feature>
<feature type="transmembrane region" description="Helical" evidence="1">
    <location>
        <begin position="64"/>
        <end position="81"/>
    </location>
</feature>
<dbReference type="PANTHER" id="PTHR41282:SF1">
    <property type="entry name" value="CONSERVED TRANSMEMBRANE PROTEIN-RELATED"/>
    <property type="match status" value="1"/>
</dbReference>
<sequence length="249" mass="27364">MSLFTSNNPALKEETFTELAHTEAYAGPTMTLNGTIAKTAALFAIVVGFAVFSWDLFFYMGVPLPYLIAIPLVGVGLAFLITFKKHLAAYIAPVYCALQGLFLGGISGLLESKFPGIANQAMLLTLTIFGSMLLLYSTRVIRATERFKSIIITATFGIFCYYMLSWVLMLFGVEMALIHSSGWAGIAFSVLVVIIAAMNLILDFDTIEQGVGVGAPKYMEWYSAFGLTVTLIWLYIEILRLLSKINSRN</sequence>
<feature type="transmembrane region" description="Helical" evidence="1">
    <location>
        <begin position="222"/>
        <end position="242"/>
    </location>
</feature>
<evidence type="ECO:0000313" key="2">
    <source>
        <dbReference type="EMBL" id="AKQ46878.1"/>
    </source>
</evidence>
<dbReference type="PANTHER" id="PTHR41282">
    <property type="entry name" value="CONSERVED TRANSMEMBRANE PROTEIN-RELATED"/>
    <property type="match status" value="1"/>
</dbReference>
<feature type="transmembrane region" description="Helical" evidence="1">
    <location>
        <begin position="121"/>
        <end position="138"/>
    </location>
</feature>
<evidence type="ECO:0008006" key="4">
    <source>
        <dbReference type="Google" id="ProtNLM"/>
    </source>
</evidence>
<proteinExistence type="predicted"/>
<dbReference type="AlphaFoldDB" id="A0A0H4VNJ4"/>
<name>A0A0H4VNJ4_9BACT</name>
<dbReference type="PATRIC" id="fig|1379910.4.peg.3610"/>
<keyword evidence="3" id="KW-1185">Reference proteome</keyword>
<dbReference type="KEGG" id="ruf:TH63_16550"/>
<protein>
    <recommendedName>
        <fullName evidence="4">YccA/Bax inhibitor family protein</fullName>
    </recommendedName>
</protein>
<dbReference type="STRING" id="1379910.TH63_16550"/>
<dbReference type="RefSeq" id="WP_048921926.1">
    <property type="nucleotide sequence ID" value="NZ_CP010777.1"/>
</dbReference>
<dbReference type="EMBL" id="CP010777">
    <property type="protein sequence ID" value="AKQ46878.1"/>
    <property type="molecule type" value="Genomic_DNA"/>
</dbReference>
<keyword evidence="1" id="KW-0812">Transmembrane</keyword>
<accession>A0A0H4VNJ4</accession>
<dbReference type="PIRSF" id="PIRSF009160">
    <property type="entry name" value="UCP009160"/>
    <property type="match status" value="1"/>
</dbReference>
<evidence type="ECO:0000313" key="3">
    <source>
        <dbReference type="Proteomes" id="UP000036458"/>
    </source>
</evidence>
<keyword evidence="1" id="KW-0472">Membrane</keyword>
<reference evidence="2 3" key="1">
    <citation type="submission" date="2015-01" db="EMBL/GenBank/DDBJ databases">
        <title>Rufibacter sp./DG31D/ whole genome sequencing.</title>
        <authorList>
            <person name="Kim M.K."/>
            <person name="Srinivasan S."/>
            <person name="Lee J.-J."/>
        </authorList>
    </citation>
    <scope>NUCLEOTIDE SEQUENCE [LARGE SCALE GENOMIC DNA]</scope>
    <source>
        <strain evidence="2 3">DG31D</strain>
    </source>
</reference>
<keyword evidence="1" id="KW-1133">Transmembrane helix</keyword>
<feature type="transmembrane region" description="Helical" evidence="1">
    <location>
        <begin position="87"/>
        <end position="109"/>
    </location>
</feature>
<feature type="transmembrane region" description="Helical" evidence="1">
    <location>
        <begin position="36"/>
        <end position="57"/>
    </location>
</feature>
<gene>
    <name evidence="2" type="ORF">TH63_16550</name>
</gene>
<dbReference type="InterPro" id="IPR010539">
    <property type="entry name" value="BaxI_1-like"/>
</dbReference>
<organism evidence="2 3">
    <name type="scientific">Rufibacter radiotolerans</name>
    <dbReference type="NCBI Taxonomy" id="1379910"/>
    <lineage>
        <taxon>Bacteria</taxon>
        <taxon>Pseudomonadati</taxon>
        <taxon>Bacteroidota</taxon>
        <taxon>Cytophagia</taxon>
        <taxon>Cytophagales</taxon>
        <taxon>Hymenobacteraceae</taxon>
        <taxon>Rufibacter</taxon>
    </lineage>
</organism>
<dbReference type="Pfam" id="PF12811">
    <property type="entry name" value="BaxI_1"/>
    <property type="match status" value="1"/>
</dbReference>
<evidence type="ECO:0000256" key="1">
    <source>
        <dbReference type="SAM" id="Phobius"/>
    </source>
</evidence>
<dbReference type="Proteomes" id="UP000036458">
    <property type="component" value="Chromosome"/>
</dbReference>
<feature type="transmembrane region" description="Helical" evidence="1">
    <location>
        <begin position="183"/>
        <end position="202"/>
    </location>
</feature>